<comment type="caution">
    <text evidence="1">The sequence shown here is derived from an EMBL/GenBank/DDBJ whole genome shotgun (WGS) entry which is preliminary data.</text>
</comment>
<protein>
    <submittedName>
        <fullName evidence="1">Uncharacterized protein</fullName>
    </submittedName>
</protein>
<gene>
    <name evidence="1" type="ORF">RMS29_27260</name>
</gene>
<dbReference type="RefSeq" id="WP_320188926.1">
    <property type="nucleotide sequence ID" value="NZ_CP192765.1"/>
</dbReference>
<sequence length="89" mass="9810">MKLDATVMAPATMGSEQPTKTVGTLSDFIEKSLVSVVRQSILLADKFRRYQNCSITQTVQNYYSRVGKQKPSNLITGDNVLGVFICAVH</sequence>
<organism evidence="1 2">
    <name type="scientific">Agrobacterium rosae</name>
    <dbReference type="NCBI Taxonomy" id="1972867"/>
    <lineage>
        <taxon>Bacteria</taxon>
        <taxon>Pseudomonadati</taxon>
        <taxon>Pseudomonadota</taxon>
        <taxon>Alphaproteobacteria</taxon>
        <taxon>Hyphomicrobiales</taxon>
        <taxon>Rhizobiaceae</taxon>
        <taxon>Rhizobium/Agrobacterium group</taxon>
        <taxon>Agrobacterium</taxon>
    </lineage>
</organism>
<name>A0ABU4W572_9HYPH</name>
<dbReference type="EMBL" id="JAVRAD010000027">
    <property type="protein sequence ID" value="MDX8332901.1"/>
    <property type="molecule type" value="Genomic_DNA"/>
</dbReference>
<reference evidence="1" key="1">
    <citation type="journal article" date="2023" name="Phytobiomes J">
        <title>Deciphering the key players within the bacterial microbiota associated with aerial crown gall tumors on rhododendron: Insights into the gallobiome.</title>
        <authorList>
            <person name="Kuzmanovic N."/>
            <person name="Nesme J."/>
            <person name="Wolf J."/>
            <person name="Neumann-Schaal M."/>
            <person name="Petersen J."/>
            <person name="Fernandez-Gnecco G."/>
            <person name="Sproeer C."/>
            <person name="Bunk B."/>
            <person name="Overmann J."/>
            <person name="Sorensen S.J."/>
            <person name="Idczak E."/>
            <person name="Smalla K."/>
        </authorList>
    </citation>
    <scope>NUCLEOTIDE SEQUENCE [LARGE SCALE GENOMIC DNA]</scope>
    <source>
        <strain evidence="1">Rho-14.1</strain>
    </source>
</reference>
<proteinExistence type="predicted"/>
<dbReference type="Proteomes" id="UP001277561">
    <property type="component" value="Unassembled WGS sequence"/>
</dbReference>
<evidence type="ECO:0000313" key="2">
    <source>
        <dbReference type="Proteomes" id="UP001277561"/>
    </source>
</evidence>
<accession>A0ABU4W572</accession>
<evidence type="ECO:0000313" key="1">
    <source>
        <dbReference type="EMBL" id="MDX8332901.1"/>
    </source>
</evidence>
<keyword evidence="2" id="KW-1185">Reference proteome</keyword>